<sequence>MRDEYDFSKGKRGTYSRDLKNLHFPIYLDPKLEEYYKKIALKKNEDLSTIINAILKKEMELNDSLI</sequence>
<dbReference type="Proteomes" id="UP000231843">
    <property type="component" value="Unassembled WGS sequence"/>
</dbReference>
<name>A0A2M9ZZL3_9LEPT</name>
<gene>
    <name evidence="1" type="ORF">CH365_07955</name>
</gene>
<dbReference type="EMBL" id="NPEA01000004">
    <property type="protein sequence ID" value="PJZ77502.1"/>
    <property type="molecule type" value="Genomic_DNA"/>
</dbReference>
<protein>
    <submittedName>
        <fullName evidence="1">Toxin-antitoxin system, antitoxin component</fullName>
    </submittedName>
</protein>
<reference evidence="1 2" key="1">
    <citation type="submission" date="2017-07" db="EMBL/GenBank/DDBJ databases">
        <title>Leptospira spp. isolated from tropical soils.</title>
        <authorList>
            <person name="Thibeaux R."/>
            <person name="Iraola G."/>
            <person name="Ferres I."/>
            <person name="Bierque E."/>
            <person name="Girault D."/>
            <person name="Soupe-Gilbert M.-E."/>
            <person name="Picardeau M."/>
            <person name="Goarant C."/>
        </authorList>
    </citation>
    <scope>NUCLEOTIDE SEQUENCE [LARGE SCALE GENOMIC DNA]</scope>
    <source>
        <strain evidence="1 2">ES4-C-A1</strain>
    </source>
</reference>
<evidence type="ECO:0000313" key="1">
    <source>
        <dbReference type="EMBL" id="PJZ77502.1"/>
    </source>
</evidence>
<dbReference type="RefSeq" id="WP_100768052.1">
    <property type="nucleotide sequence ID" value="NZ_NPEA01000004.1"/>
</dbReference>
<keyword evidence="2" id="KW-1185">Reference proteome</keyword>
<evidence type="ECO:0000313" key="2">
    <source>
        <dbReference type="Proteomes" id="UP000231843"/>
    </source>
</evidence>
<comment type="caution">
    <text evidence="1">The sequence shown here is derived from an EMBL/GenBank/DDBJ whole genome shotgun (WGS) entry which is preliminary data.</text>
</comment>
<proteinExistence type="predicted"/>
<dbReference type="AlphaFoldDB" id="A0A2M9ZZL3"/>
<organism evidence="1 2">
    <name type="scientific">Leptospira neocaledonica</name>
    <dbReference type="NCBI Taxonomy" id="2023192"/>
    <lineage>
        <taxon>Bacteria</taxon>
        <taxon>Pseudomonadati</taxon>
        <taxon>Spirochaetota</taxon>
        <taxon>Spirochaetia</taxon>
        <taxon>Leptospirales</taxon>
        <taxon>Leptospiraceae</taxon>
        <taxon>Leptospira</taxon>
    </lineage>
</organism>
<accession>A0A2M9ZZL3</accession>
<dbReference type="OrthoDB" id="5297245at2"/>